<sequence length="352" mass="39074">MNTLEKIQANLEKYNIDAIVVESPFNRRYLTGFTGTFGVAFISKDQAKFITDFRYTEQAANQAQHFDIIENRNTTKEIANLVQTMGIKTVGFEEEHVTFNQYRQLEKELNASLIPISSPVEDLRKVKTDDEIAKIKTAASIADKAFTKILNDIRPGVTEMDINNKLEMYMRDAGATSSSFDLIIASGDRSALPHGVASNKIIETGDMVTLDFGALYEGYCSDMTRTVAVGEPDQQLKDIYEIVKRALELGISAVKSGVQCKYIDTVVRDFISSKGYGENFGHGTGHSFGLEIHEGPYFSQKSKDVLETGMVMTIEPGIYIPNLGGVRIEDDVLVTETACEILTTSPKELIFL</sequence>
<organism evidence="6 7">
    <name type="scientific">Pseudogracilibacillus auburnensis</name>
    <dbReference type="NCBI Taxonomy" id="1494959"/>
    <lineage>
        <taxon>Bacteria</taxon>
        <taxon>Bacillati</taxon>
        <taxon>Bacillota</taxon>
        <taxon>Bacilli</taxon>
        <taxon>Bacillales</taxon>
        <taxon>Bacillaceae</taxon>
        <taxon>Pseudogracilibacillus</taxon>
    </lineage>
</organism>
<dbReference type="FunFam" id="3.90.230.10:FF:000014">
    <property type="entry name" value="Aminopeptidase P family protein"/>
    <property type="match status" value="1"/>
</dbReference>
<comment type="caution">
    <text evidence="6">The sequence shown here is derived from an EMBL/GenBank/DDBJ whole genome shotgun (WGS) entry which is preliminary data.</text>
</comment>
<gene>
    <name evidence="6" type="ORF">DFR56_12731</name>
</gene>
<dbReference type="EMBL" id="QJJQ01000027">
    <property type="protein sequence ID" value="PXW80461.1"/>
    <property type="molecule type" value="Genomic_DNA"/>
</dbReference>
<dbReference type="InterPro" id="IPR029149">
    <property type="entry name" value="Creatin/AminoP/Spt16_N"/>
</dbReference>
<dbReference type="GO" id="GO:0008235">
    <property type="term" value="F:metalloexopeptidase activity"/>
    <property type="evidence" value="ECO:0007669"/>
    <property type="project" value="UniProtKB-ARBA"/>
</dbReference>
<dbReference type="PRINTS" id="PR00599">
    <property type="entry name" value="MAPEPTIDASE"/>
</dbReference>
<feature type="domain" description="Peptidase M24" evidence="4">
    <location>
        <begin position="134"/>
        <end position="336"/>
    </location>
</feature>
<evidence type="ECO:0000256" key="1">
    <source>
        <dbReference type="ARBA" id="ARBA00001936"/>
    </source>
</evidence>
<dbReference type="OrthoDB" id="9806388at2"/>
<keyword evidence="6" id="KW-0645">Protease</keyword>
<dbReference type="Proteomes" id="UP000247978">
    <property type="component" value="Unassembled WGS sequence"/>
</dbReference>
<dbReference type="InterPro" id="IPR000994">
    <property type="entry name" value="Pept_M24"/>
</dbReference>
<dbReference type="InterPro" id="IPR001714">
    <property type="entry name" value="Pept_M24_MAP"/>
</dbReference>
<dbReference type="InterPro" id="IPR036005">
    <property type="entry name" value="Creatinase/aminopeptidase-like"/>
</dbReference>
<dbReference type="Gene3D" id="3.40.350.10">
    <property type="entry name" value="Creatinase/prolidase N-terminal domain"/>
    <property type="match status" value="1"/>
</dbReference>
<dbReference type="SUPFAM" id="SSF55920">
    <property type="entry name" value="Creatinase/aminopeptidase"/>
    <property type="match status" value="1"/>
</dbReference>
<dbReference type="InterPro" id="IPR050659">
    <property type="entry name" value="Peptidase_M24B"/>
</dbReference>
<accession>A0A2V3VHU1</accession>
<dbReference type="Pfam" id="PF01321">
    <property type="entry name" value="Creatinase_N"/>
    <property type="match status" value="1"/>
</dbReference>
<evidence type="ECO:0000313" key="6">
    <source>
        <dbReference type="EMBL" id="PXW80461.1"/>
    </source>
</evidence>
<evidence type="ECO:0000259" key="5">
    <source>
        <dbReference type="Pfam" id="PF01321"/>
    </source>
</evidence>
<dbReference type="Gene3D" id="3.90.230.10">
    <property type="entry name" value="Creatinase/methionine aminopeptidase superfamily"/>
    <property type="match status" value="1"/>
</dbReference>
<evidence type="ECO:0000256" key="3">
    <source>
        <dbReference type="ARBA" id="ARBA00022801"/>
    </source>
</evidence>
<feature type="domain" description="Creatinase N-terminal" evidence="5">
    <location>
        <begin position="4"/>
        <end position="126"/>
    </location>
</feature>
<reference evidence="6 7" key="1">
    <citation type="submission" date="2018-05" db="EMBL/GenBank/DDBJ databases">
        <title>Genomic Encyclopedia of Type Strains, Phase IV (KMG-IV): sequencing the most valuable type-strain genomes for metagenomic binning, comparative biology and taxonomic classification.</title>
        <authorList>
            <person name="Goeker M."/>
        </authorList>
    </citation>
    <scope>NUCLEOTIDE SEQUENCE [LARGE SCALE GENOMIC DNA]</scope>
    <source>
        <strain evidence="6 7">DSM 28556</strain>
    </source>
</reference>
<keyword evidence="6" id="KW-0031">Aminopeptidase</keyword>
<comment type="similarity">
    <text evidence="2">Belongs to the peptidase M24B family.</text>
</comment>
<keyword evidence="3" id="KW-0378">Hydrolase</keyword>
<dbReference type="PANTHER" id="PTHR46112:SF3">
    <property type="entry name" value="AMINOPEPTIDASE YPDF"/>
    <property type="match status" value="1"/>
</dbReference>
<keyword evidence="7" id="KW-1185">Reference proteome</keyword>
<evidence type="ECO:0000256" key="2">
    <source>
        <dbReference type="ARBA" id="ARBA00008766"/>
    </source>
</evidence>
<name>A0A2V3VHU1_9BACI</name>
<dbReference type="Pfam" id="PF00557">
    <property type="entry name" value="Peptidase_M24"/>
    <property type="match status" value="1"/>
</dbReference>
<dbReference type="CDD" id="cd01092">
    <property type="entry name" value="APP-like"/>
    <property type="match status" value="1"/>
</dbReference>
<protein>
    <submittedName>
        <fullName evidence="6">Xaa-Pro aminopeptidase</fullName>
    </submittedName>
</protein>
<comment type="cofactor">
    <cofactor evidence="1">
        <name>Mn(2+)</name>
        <dbReference type="ChEBI" id="CHEBI:29035"/>
    </cofactor>
</comment>
<evidence type="ECO:0000259" key="4">
    <source>
        <dbReference type="Pfam" id="PF00557"/>
    </source>
</evidence>
<evidence type="ECO:0000313" key="7">
    <source>
        <dbReference type="Proteomes" id="UP000247978"/>
    </source>
</evidence>
<dbReference type="GO" id="GO:0004177">
    <property type="term" value="F:aminopeptidase activity"/>
    <property type="evidence" value="ECO:0007669"/>
    <property type="project" value="UniProtKB-KW"/>
</dbReference>
<dbReference type="PANTHER" id="PTHR46112">
    <property type="entry name" value="AMINOPEPTIDASE"/>
    <property type="match status" value="1"/>
</dbReference>
<dbReference type="RefSeq" id="WP_110397603.1">
    <property type="nucleotide sequence ID" value="NZ_JBHUHB010000001.1"/>
</dbReference>
<dbReference type="InterPro" id="IPR000587">
    <property type="entry name" value="Creatinase_N"/>
</dbReference>
<dbReference type="AlphaFoldDB" id="A0A2V3VHU1"/>
<proteinExistence type="inferred from homology"/>
<dbReference type="SUPFAM" id="SSF53092">
    <property type="entry name" value="Creatinase/prolidase N-terminal domain"/>
    <property type="match status" value="1"/>
</dbReference>